<keyword evidence="2 6" id="KW-0645">Protease</keyword>
<dbReference type="NCBIfam" id="TIGR01543">
    <property type="entry name" value="proheadase_HK97"/>
    <property type="match status" value="1"/>
</dbReference>
<proteinExistence type="predicted"/>
<dbReference type="GO" id="GO:0006508">
    <property type="term" value="P:proteolysis"/>
    <property type="evidence" value="ECO:0007669"/>
    <property type="project" value="UniProtKB-KW"/>
</dbReference>
<evidence type="ECO:0000259" key="5">
    <source>
        <dbReference type="Pfam" id="PF04586"/>
    </source>
</evidence>
<keyword evidence="3" id="KW-0378">Hydrolase</keyword>
<dbReference type="InterPro" id="IPR054613">
    <property type="entry name" value="Peptidase_S78_dom"/>
</dbReference>
<reference evidence="6 7" key="1">
    <citation type="submission" date="2023-10" db="EMBL/GenBank/DDBJ databases">
        <title>Development of a sustainable strategy for remediation of hydrocarbon-contaminated territories based on the waste exchange concept.</title>
        <authorList>
            <person name="Krivoruchko A."/>
        </authorList>
    </citation>
    <scope>NUCLEOTIDE SEQUENCE [LARGE SCALE GENOMIC DNA]</scope>
    <source>
        <strain evidence="6 7">IEGM 1236</strain>
    </source>
</reference>
<evidence type="ECO:0000256" key="4">
    <source>
        <dbReference type="SAM" id="MobiDB-lite"/>
    </source>
</evidence>
<dbReference type="Proteomes" id="UP001185792">
    <property type="component" value="Unassembled WGS sequence"/>
</dbReference>
<dbReference type="SUPFAM" id="SSF50789">
    <property type="entry name" value="Herpes virus serine proteinase, assemblin"/>
    <property type="match status" value="1"/>
</dbReference>
<dbReference type="RefSeq" id="WP_317714202.1">
    <property type="nucleotide sequence ID" value="NZ_JAWLUM010000003.1"/>
</dbReference>
<feature type="region of interest" description="Disordered" evidence="4">
    <location>
        <begin position="103"/>
        <end position="160"/>
    </location>
</feature>
<name>A0ABU4EXQ7_WILMA</name>
<comment type="caution">
    <text evidence="6">The sequence shown here is derived from an EMBL/GenBank/DDBJ whole genome shotgun (WGS) entry which is preliminary data.</text>
</comment>
<organism evidence="6 7">
    <name type="scientific">Williamsia marianensis</name>
    <dbReference type="NCBI Taxonomy" id="85044"/>
    <lineage>
        <taxon>Bacteria</taxon>
        <taxon>Bacillati</taxon>
        <taxon>Actinomycetota</taxon>
        <taxon>Actinomycetes</taxon>
        <taxon>Mycobacteriales</taxon>
        <taxon>Nocardiaceae</taxon>
        <taxon>Williamsia</taxon>
    </lineage>
</organism>
<keyword evidence="1" id="KW-1188">Viral release from host cell</keyword>
<dbReference type="Pfam" id="PF04586">
    <property type="entry name" value="Peptidase_S78"/>
    <property type="match status" value="1"/>
</dbReference>
<dbReference type="GO" id="GO:0008233">
    <property type="term" value="F:peptidase activity"/>
    <property type="evidence" value="ECO:0007669"/>
    <property type="project" value="UniProtKB-KW"/>
</dbReference>
<protein>
    <submittedName>
        <fullName evidence="6">HK97 family phage prohead protease</fullName>
    </submittedName>
</protein>
<dbReference type="EMBL" id="JAWLUM010000003">
    <property type="protein sequence ID" value="MDV7136028.1"/>
    <property type="molecule type" value="Genomic_DNA"/>
</dbReference>
<dbReference type="InterPro" id="IPR006433">
    <property type="entry name" value="Prohead_protease"/>
</dbReference>
<evidence type="ECO:0000256" key="2">
    <source>
        <dbReference type="ARBA" id="ARBA00022670"/>
    </source>
</evidence>
<evidence type="ECO:0000256" key="3">
    <source>
        <dbReference type="ARBA" id="ARBA00022801"/>
    </source>
</evidence>
<accession>A0ABU4EXQ7</accession>
<keyword evidence="7" id="KW-1185">Reference proteome</keyword>
<evidence type="ECO:0000256" key="1">
    <source>
        <dbReference type="ARBA" id="ARBA00022612"/>
    </source>
</evidence>
<evidence type="ECO:0000313" key="6">
    <source>
        <dbReference type="EMBL" id="MDV7136028.1"/>
    </source>
</evidence>
<sequence length="355" mass="38872">MTTALDYWAWRFAKARTKADGNAGHYLDLEAFWALGRGAVLSAWGYRDDLERCTAALAPKLGGDTDRAVRMCQHYRTLAIGEPRRLGENAKLPELPAGYDLDAEEPADALPNDDEDTSNGRRGRRSDAAKAELPGVRLSRPRPAGGAHNRPHSGGTLERGDLAMKHKDFDLGKIKAGTEDGLGEGEFDAYASTWDVKDSYGDVMTRGSFGKSIETWRKSGNAIPLLWAHDSKNPHAYIGEVLSMTEDERGLKVRGRIDLDSETGAQVHRLVKGRRVTMLSFGYDELRVRPVKADPRFGDHKALDEVHVHEISLVPIGANRETAVLAVKSEPTGPSVKAWEAYFTAAKFGPVAAPV</sequence>
<feature type="compositionally biased region" description="Acidic residues" evidence="4">
    <location>
        <begin position="103"/>
        <end position="117"/>
    </location>
</feature>
<gene>
    <name evidence="6" type="ORF">R4198_20190</name>
</gene>
<feature type="domain" description="Prohead serine protease" evidence="5">
    <location>
        <begin position="183"/>
        <end position="328"/>
    </location>
</feature>
<evidence type="ECO:0000313" key="7">
    <source>
        <dbReference type="Proteomes" id="UP001185792"/>
    </source>
</evidence>